<evidence type="ECO:0000313" key="1">
    <source>
        <dbReference type="EMBL" id="MPN64904.1"/>
    </source>
</evidence>
<dbReference type="PANTHER" id="PTHR41248">
    <property type="entry name" value="NORD PROTEIN"/>
    <property type="match status" value="1"/>
</dbReference>
<proteinExistence type="predicted"/>
<name>A0A645JZX8_9ZZZZ</name>
<organism evidence="1">
    <name type="scientific">bioreactor metagenome</name>
    <dbReference type="NCBI Taxonomy" id="1076179"/>
    <lineage>
        <taxon>unclassified sequences</taxon>
        <taxon>metagenomes</taxon>
        <taxon>ecological metagenomes</taxon>
    </lineage>
</organism>
<dbReference type="PANTHER" id="PTHR41248:SF1">
    <property type="entry name" value="NORD PROTEIN"/>
    <property type="match status" value="1"/>
</dbReference>
<protein>
    <recommendedName>
        <fullName evidence="2">VWFA domain-containing protein</fullName>
    </recommendedName>
</protein>
<reference evidence="1" key="1">
    <citation type="submission" date="2019-08" db="EMBL/GenBank/DDBJ databases">
        <authorList>
            <person name="Kucharzyk K."/>
            <person name="Murdoch R.W."/>
            <person name="Higgins S."/>
            <person name="Loffler F."/>
        </authorList>
    </citation>
    <scope>NUCLEOTIDE SEQUENCE</scope>
</reference>
<dbReference type="SUPFAM" id="SSF53300">
    <property type="entry name" value="vWA-like"/>
    <property type="match status" value="1"/>
</dbReference>
<dbReference type="EMBL" id="VSSQ01146470">
    <property type="protein sequence ID" value="MPN64904.1"/>
    <property type="molecule type" value="Genomic_DNA"/>
</dbReference>
<dbReference type="AlphaFoldDB" id="A0A645JZX8"/>
<evidence type="ECO:0008006" key="2">
    <source>
        <dbReference type="Google" id="ProtNLM"/>
    </source>
</evidence>
<sequence>MDFNSDDPDEKYSLIGIQGRSNNRDGMAIRIIADRLLTAPQKTKLFISISDGQPKAMPDYTGDLAAQDMKKTLQEYRRKGVFFLAAAIGQDKEIISDIYGKENTLDITDLKQLPGRLVQIIARYL</sequence>
<dbReference type="InterPro" id="IPR051928">
    <property type="entry name" value="NorD/CobT"/>
</dbReference>
<gene>
    <name evidence="1" type="ORF">SDC9_212682</name>
</gene>
<accession>A0A645JZX8</accession>
<comment type="caution">
    <text evidence="1">The sequence shown here is derived from an EMBL/GenBank/DDBJ whole genome shotgun (WGS) entry which is preliminary data.</text>
</comment>
<dbReference type="InterPro" id="IPR036465">
    <property type="entry name" value="vWFA_dom_sf"/>
</dbReference>